<feature type="region of interest" description="Disordered" evidence="1">
    <location>
        <begin position="250"/>
        <end position="271"/>
    </location>
</feature>
<name>A0A6L2NGQ4_TANCI</name>
<evidence type="ECO:0000256" key="1">
    <source>
        <dbReference type="SAM" id="MobiDB-lite"/>
    </source>
</evidence>
<gene>
    <name evidence="2" type="ORF">Tci_055813</name>
</gene>
<organism evidence="2">
    <name type="scientific">Tanacetum cinerariifolium</name>
    <name type="common">Dalmatian daisy</name>
    <name type="synonym">Chrysanthemum cinerariifolium</name>
    <dbReference type="NCBI Taxonomy" id="118510"/>
    <lineage>
        <taxon>Eukaryota</taxon>
        <taxon>Viridiplantae</taxon>
        <taxon>Streptophyta</taxon>
        <taxon>Embryophyta</taxon>
        <taxon>Tracheophyta</taxon>
        <taxon>Spermatophyta</taxon>
        <taxon>Magnoliopsida</taxon>
        <taxon>eudicotyledons</taxon>
        <taxon>Gunneridae</taxon>
        <taxon>Pentapetalae</taxon>
        <taxon>asterids</taxon>
        <taxon>campanulids</taxon>
        <taxon>Asterales</taxon>
        <taxon>Asteraceae</taxon>
        <taxon>Asteroideae</taxon>
        <taxon>Anthemideae</taxon>
        <taxon>Anthemidinae</taxon>
        <taxon>Tanacetum</taxon>
    </lineage>
</organism>
<dbReference type="EMBL" id="BKCJ010008760">
    <property type="protein sequence ID" value="GEU83835.1"/>
    <property type="molecule type" value="Genomic_DNA"/>
</dbReference>
<dbReference type="AlphaFoldDB" id="A0A6L2NGQ4"/>
<proteinExistence type="predicted"/>
<comment type="caution">
    <text evidence="2">The sequence shown here is derived from an EMBL/GenBank/DDBJ whole genome shotgun (WGS) entry which is preliminary data.</text>
</comment>
<reference evidence="2" key="1">
    <citation type="journal article" date="2019" name="Sci. Rep.">
        <title>Draft genome of Tanacetum cinerariifolium, the natural source of mosquito coil.</title>
        <authorList>
            <person name="Yamashiro T."/>
            <person name="Shiraishi A."/>
            <person name="Satake H."/>
            <person name="Nakayama K."/>
        </authorList>
    </citation>
    <scope>NUCLEOTIDE SEQUENCE</scope>
</reference>
<feature type="compositionally biased region" description="Pro residues" evidence="1">
    <location>
        <begin position="260"/>
        <end position="269"/>
    </location>
</feature>
<protein>
    <submittedName>
        <fullName evidence="2">Uncharacterized protein</fullName>
    </submittedName>
</protein>
<evidence type="ECO:0000313" key="2">
    <source>
        <dbReference type="EMBL" id="GEU83835.1"/>
    </source>
</evidence>
<accession>A0A6L2NGQ4</accession>
<sequence length="296" mass="33516">MPGMLIRSKISSTLAMWSTTSSLSIPWVCLPKFVCGPALILVLQLVGPLGKIYRRGVHRVHVLDFGGLTNEMTVELSDRMLMEHRDAQGQSLFTSRAWRWLFEVKGPLVHELIMEFFSTFRFGEAEMDSTGFGTYWAESARQIPDKRDLSAYERGVSFEGDFLGTTLSYTVIRDLMLRGMDVDSVNFLYLLARYLRIFASRRKLEAMIYEGQYIYDELDDTWAWVATGPERQLDVAAGASKVIERAPDVDEGAQAVPRPVQAPQPPPIAAPTRTMTKRMIKLEEEVHGMRKALGEQ</sequence>